<dbReference type="CDD" id="cd01166">
    <property type="entry name" value="KdgK"/>
    <property type="match status" value="1"/>
</dbReference>
<dbReference type="SUPFAM" id="SSF53613">
    <property type="entry name" value="Ribokinase-like"/>
    <property type="match status" value="1"/>
</dbReference>
<feature type="domain" description="Carbohydrate kinase PfkB" evidence="3">
    <location>
        <begin position="3"/>
        <end position="300"/>
    </location>
</feature>
<dbReference type="Proteomes" id="UP000429958">
    <property type="component" value="Unassembled WGS sequence"/>
</dbReference>
<gene>
    <name evidence="4" type="ORF">FYJ39_04705</name>
</gene>
<dbReference type="Pfam" id="PF00294">
    <property type="entry name" value="PfkB"/>
    <property type="match status" value="1"/>
</dbReference>
<evidence type="ECO:0000256" key="2">
    <source>
        <dbReference type="ARBA" id="ARBA00022777"/>
    </source>
</evidence>
<dbReference type="EMBL" id="VUMD01000003">
    <property type="protein sequence ID" value="MSS35903.1"/>
    <property type="molecule type" value="Genomic_DNA"/>
</dbReference>
<organism evidence="4 5">
    <name type="scientific">Clostridium porci</name>
    <dbReference type="NCBI Taxonomy" id="2605778"/>
    <lineage>
        <taxon>Bacteria</taxon>
        <taxon>Bacillati</taxon>
        <taxon>Bacillota</taxon>
        <taxon>Clostridia</taxon>
        <taxon>Eubacteriales</taxon>
        <taxon>Clostridiaceae</taxon>
        <taxon>Clostridium</taxon>
    </lineage>
</organism>
<keyword evidence="2 4" id="KW-0418">Kinase</keyword>
<dbReference type="AlphaFoldDB" id="A0A7X2TCA3"/>
<dbReference type="GO" id="GO:0016301">
    <property type="term" value="F:kinase activity"/>
    <property type="evidence" value="ECO:0007669"/>
    <property type="project" value="UniProtKB-KW"/>
</dbReference>
<dbReference type="GO" id="GO:0006796">
    <property type="term" value="P:phosphate-containing compound metabolic process"/>
    <property type="evidence" value="ECO:0007669"/>
    <property type="project" value="UniProtKB-ARBA"/>
</dbReference>
<protein>
    <submittedName>
        <fullName evidence="4">Carbohydrate kinase family protein</fullName>
    </submittedName>
</protein>
<evidence type="ECO:0000256" key="1">
    <source>
        <dbReference type="ARBA" id="ARBA00022679"/>
    </source>
</evidence>
<keyword evidence="5" id="KW-1185">Reference proteome</keyword>
<reference evidence="4 5" key="1">
    <citation type="submission" date="2019-08" db="EMBL/GenBank/DDBJ databases">
        <title>In-depth cultivation of the pig gut microbiome towards novel bacterial diversity and tailored functional studies.</title>
        <authorList>
            <person name="Wylensek D."/>
            <person name="Hitch T.C.A."/>
            <person name="Clavel T."/>
        </authorList>
    </citation>
    <scope>NUCLEOTIDE SEQUENCE [LARGE SCALE GENOMIC DNA]</scope>
    <source>
        <strain evidence="4 5">WCA-389-WT-23D1</strain>
    </source>
</reference>
<name>A0A7X2TCA3_9CLOT</name>
<evidence type="ECO:0000313" key="4">
    <source>
        <dbReference type="EMBL" id="MSS35903.1"/>
    </source>
</evidence>
<dbReference type="InterPro" id="IPR002139">
    <property type="entry name" value="Ribo/fructo_kinase"/>
</dbReference>
<keyword evidence="1" id="KW-0808">Transferase</keyword>
<dbReference type="PANTHER" id="PTHR10584:SF166">
    <property type="entry name" value="RIBOKINASE"/>
    <property type="match status" value="1"/>
</dbReference>
<dbReference type="PRINTS" id="PR00990">
    <property type="entry name" value="RIBOKINASE"/>
</dbReference>
<evidence type="ECO:0000313" key="5">
    <source>
        <dbReference type="Proteomes" id="UP000429958"/>
    </source>
</evidence>
<dbReference type="InterPro" id="IPR011611">
    <property type="entry name" value="PfkB_dom"/>
</dbReference>
<evidence type="ECO:0000259" key="3">
    <source>
        <dbReference type="Pfam" id="PF00294"/>
    </source>
</evidence>
<accession>A0A7X2TCA3</accession>
<dbReference type="Gene3D" id="3.40.1190.20">
    <property type="match status" value="1"/>
</dbReference>
<dbReference type="InterPro" id="IPR029056">
    <property type="entry name" value="Ribokinase-like"/>
</dbReference>
<dbReference type="PANTHER" id="PTHR10584">
    <property type="entry name" value="SUGAR KINASE"/>
    <property type="match status" value="1"/>
</dbReference>
<proteinExistence type="predicted"/>
<dbReference type="RefSeq" id="WP_154471299.1">
    <property type="nucleotide sequence ID" value="NZ_DBEWUL010000141.1"/>
</dbReference>
<sequence>MADIVCIGCALADIMVEGLKVEKEKIRTEFQNRFHFTDRIRMTLGGDALNEALVLGKLKKKVALICGLGEDLIGWMIADQAQKAGVDISNVVWDSDSDSQINILLIQEDKEKYFIEEPAPKVMYFIPSEEALKGARIVTLASLFSPPFDRKDVIYQTILNAKKNEAILCADVILTPFTHIGLEELQDSLALIDYFFPNEEEARILTGKQTVEEMGEVFCNYGIKNVIIKRGDKGCYVRNSQGEWHMPAYRGRLVDATGAGDCFLAGFTAALLENQSLEECVRFASAAALLAVGSIGATTGISGRENIEEILNQQQSLQGGGR</sequence>
<comment type="caution">
    <text evidence="4">The sequence shown here is derived from an EMBL/GenBank/DDBJ whole genome shotgun (WGS) entry which is preliminary data.</text>
</comment>